<keyword evidence="2" id="KW-0238">DNA-binding</keyword>
<evidence type="ECO:0000256" key="1">
    <source>
        <dbReference type="ARBA" id="ARBA00023015"/>
    </source>
</evidence>
<accession>A0ABY4GVU8</accession>
<evidence type="ECO:0000256" key="3">
    <source>
        <dbReference type="ARBA" id="ARBA00023163"/>
    </source>
</evidence>
<dbReference type="Pfam" id="PF07702">
    <property type="entry name" value="UTRA"/>
    <property type="match status" value="1"/>
</dbReference>
<dbReference type="CDD" id="cd07377">
    <property type="entry name" value="WHTH_GntR"/>
    <property type="match status" value="1"/>
</dbReference>
<evidence type="ECO:0000313" key="6">
    <source>
        <dbReference type="Proteomes" id="UP000831880"/>
    </source>
</evidence>
<feature type="domain" description="HTH gntR-type" evidence="4">
    <location>
        <begin position="9"/>
        <end position="75"/>
    </location>
</feature>
<dbReference type="PROSITE" id="PS50949">
    <property type="entry name" value="HTH_GNTR"/>
    <property type="match status" value="1"/>
</dbReference>
<dbReference type="InterPro" id="IPR036390">
    <property type="entry name" value="WH_DNA-bd_sf"/>
</dbReference>
<dbReference type="PANTHER" id="PTHR44846:SF1">
    <property type="entry name" value="MANNOSYL-D-GLYCERATE TRANSPORT_METABOLISM SYSTEM REPRESSOR MNGR-RELATED"/>
    <property type="match status" value="1"/>
</dbReference>
<dbReference type="Pfam" id="PF00392">
    <property type="entry name" value="GntR"/>
    <property type="match status" value="1"/>
</dbReference>
<proteinExistence type="predicted"/>
<dbReference type="PRINTS" id="PR00035">
    <property type="entry name" value="HTHGNTR"/>
</dbReference>
<dbReference type="EMBL" id="CP095074">
    <property type="protein sequence ID" value="UOQ92291.1"/>
    <property type="molecule type" value="Genomic_DNA"/>
</dbReference>
<dbReference type="InterPro" id="IPR011663">
    <property type="entry name" value="UTRA"/>
</dbReference>
<keyword evidence="1" id="KW-0805">Transcription regulation</keyword>
<reference evidence="5 6" key="1">
    <citation type="submission" date="2022-04" db="EMBL/GenBank/DDBJ databases">
        <title>Halobacillus sp. isolated from saltern.</title>
        <authorList>
            <person name="Won M."/>
            <person name="Lee C.-M."/>
            <person name="Woen H.-Y."/>
            <person name="Kwon S.-W."/>
        </authorList>
    </citation>
    <scope>NUCLEOTIDE SEQUENCE [LARGE SCALE GENOMIC DNA]</scope>
    <source>
        <strain evidence="5 6">SSTM10-2</strain>
    </source>
</reference>
<name>A0ABY4GVU8_9BACI</name>
<dbReference type="Gene3D" id="3.40.1410.10">
    <property type="entry name" value="Chorismate lyase-like"/>
    <property type="match status" value="1"/>
</dbReference>
<dbReference type="InterPro" id="IPR028978">
    <property type="entry name" value="Chorismate_lyase_/UTRA_dom_sf"/>
</dbReference>
<dbReference type="PANTHER" id="PTHR44846">
    <property type="entry name" value="MANNOSYL-D-GLYCERATE TRANSPORT/METABOLISM SYSTEM REPRESSOR MNGR-RELATED"/>
    <property type="match status" value="1"/>
</dbReference>
<keyword evidence="3" id="KW-0804">Transcription</keyword>
<evidence type="ECO:0000259" key="4">
    <source>
        <dbReference type="PROSITE" id="PS50949"/>
    </source>
</evidence>
<dbReference type="InterPro" id="IPR000524">
    <property type="entry name" value="Tscrpt_reg_HTH_GntR"/>
</dbReference>
<dbReference type="SMART" id="SM00345">
    <property type="entry name" value="HTH_GNTR"/>
    <property type="match status" value="1"/>
</dbReference>
<evidence type="ECO:0000313" key="5">
    <source>
        <dbReference type="EMBL" id="UOQ92291.1"/>
    </source>
</evidence>
<organism evidence="5 6">
    <name type="scientific">Halobacillus shinanisalinarum</name>
    <dbReference type="NCBI Taxonomy" id="2932258"/>
    <lineage>
        <taxon>Bacteria</taxon>
        <taxon>Bacillati</taxon>
        <taxon>Bacillota</taxon>
        <taxon>Bacilli</taxon>
        <taxon>Bacillales</taxon>
        <taxon>Bacillaceae</taxon>
        <taxon>Halobacillus</taxon>
    </lineage>
</organism>
<keyword evidence="6" id="KW-1185">Reference proteome</keyword>
<dbReference type="InterPro" id="IPR050679">
    <property type="entry name" value="Bact_HTH_transcr_reg"/>
</dbReference>
<evidence type="ECO:0000256" key="2">
    <source>
        <dbReference type="ARBA" id="ARBA00023125"/>
    </source>
</evidence>
<dbReference type="SUPFAM" id="SSF64288">
    <property type="entry name" value="Chorismate lyase-like"/>
    <property type="match status" value="1"/>
</dbReference>
<gene>
    <name evidence="5" type="ORF">MUO14_17680</name>
</gene>
<dbReference type="SUPFAM" id="SSF46785">
    <property type="entry name" value="Winged helix' DNA-binding domain"/>
    <property type="match status" value="1"/>
</dbReference>
<sequence>MSLEFDGPVPLHIQLKKLLKDEIIKGYYKKKIPSERELMDRYSLSRTTVRLAVSELVHEGILEKRHGKGTFISSISVQDWLGSFRSFTETVQDMDMNPDSQLLFHGKKSSPDKIKELLEVDEFYLIERLRFADDLPLAIERHYYPLEIGNQLKRFDLNSAVLYDLLESTLGISLWKAKQKITSGQPSKQDADYLRLDDSSSVLQSERLISDPNGKPVEFLRSSFRPDMYSFSIEMMRTRE</sequence>
<protein>
    <submittedName>
        <fullName evidence="5">GntR family transcriptional regulator</fullName>
    </submittedName>
</protein>
<dbReference type="Proteomes" id="UP000831880">
    <property type="component" value="Chromosome"/>
</dbReference>
<dbReference type="Gene3D" id="1.10.10.10">
    <property type="entry name" value="Winged helix-like DNA-binding domain superfamily/Winged helix DNA-binding domain"/>
    <property type="match status" value="1"/>
</dbReference>
<dbReference type="SMART" id="SM00866">
    <property type="entry name" value="UTRA"/>
    <property type="match status" value="1"/>
</dbReference>
<dbReference type="InterPro" id="IPR036388">
    <property type="entry name" value="WH-like_DNA-bd_sf"/>
</dbReference>
<dbReference type="RefSeq" id="WP_244751901.1">
    <property type="nucleotide sequence ID" value="NZ_CP095074.1"/>
</dbReference>